<proteinExistence type="predicted"/>
<sequence length="447" mass="49479">MAKNLVDLRSLEIASKYDGHLMCPICHCPFVHPMQLNCDHIFCQHCLDVCVGLDTLDDVLCPTCRSPIDPAIKSAPRLISAMCDDILVKCPYNAYGCDEVVQRCHIQAHVDKYCDYMPIPCLDVTCKKMIRAKDAPSDNRCLHELHECEDCGEMIAELHLNRHLKKECPQAEIKCSGCGATFCRNKLQEHDEVCPTSPCRAASYGCNVRLSKSEITAHEEYCPIIVLGPYFEKQSTRIASMEATIRQLQQRNEVLEEGIAAIRSSLQINPPILPTSEGAPDPPEPVVEDAPPPSISEFQTEPDVLPEPDVRPEPAAPVGNTNPTTYLLSIHESLRDDVAQLSSALSDLDARTNMSIMNENIRLREDMAHISAGLNTVRMQVHMLINSRLHQGQQRAMTPRPAPPAGNGGTNEIDIPGPSTATGQDRVEPDSQPRPRRLSDSREGTKL</sequence>
<reference evidence="1" key="1">
    <citation type="journal article" date="2022" name="bioRxiv">
        <title>Population genetic analysis of Ophidiomyces ophidiicola, the causative agent of snake fungal disease, indicates recent introductions to the USA.</title>
        <authorList>
            <person name="Ladner J.T."/>
            <person name="Palmer J.M."/>
            <person name="Ettinger C.L."/>
            <person name="Stajich J.E."/>
            <person name="Farrell T.M."/>
            <person name="Glorioso B.M."/>
            <person name="Lawson B."/>
            <person name="Price S.J."/>
            <person name="Stengle A.G."/>
            <person name="Grear D.A."/>
            <person name="Lorch J.M."/>
        </authorList>
    </citation>
    <scope>NUCLEOTIDE SEQUENCE</scope>
    <source>
        <strain evidence="1">NWHC 24266-5</strain>
    </source>
</reference>
<protein>
    <submittedName>
        <fullName evidence="1">Uncharacterized protein</fullName>
    </submittedName>
</protein>
<organism evidence="1">
    <name type="scientific">Ophidiomyces ophidiicola</name>
    <dbReference type="NCBI Taxonomy" id="1387563"/>
    <lineage>
        <taxon>Eukaryota</taxon>
        <taxon>Fungi</taxon>
        <taxon>Dikarya</taxon>
        <taxon>Ascomycota</taxon>
        <taxon>Pezizomycotina</taxon>
        <taxon>Eurotiomycetes</taxon>
        <taxon>Eurotiomycetidae</taxon>
        <taxon>Onygenales</taxon>
        <taxon>Onygenaceae</taxon>
        <taxon>Ophidiomyces</taxon>
    </lineage>
</organism>
<comment type="caution">
    <text evidence="1">The sequence shown here is derived from an EMBL/GenBank/DDBJ whole genome shotgun (WGS) entry which is preliminary data.</text>
</comment>
<dbReference type="EMBL" id="JALBCA010000090">
    <property type="protein sequence ID" value="KAI2383450.1"/>
    <property type="molecule type" value="Genomic_DNA"/>
</dbReference>
<evidence type="ECO:0000313" key="1">
    <source>
        <dbReference type="EMBL" id="KAI2383450.1"/>
    </source>
</evidence>
<accession>A0ACB8UR57</accession>
<name>A0ACB8UR57_9EURO</name>
<gene>
    <name evidence="1" type="ORF">LOY88_005258</name>
</gene>